<protein>
    <submittedName>
        <fullName evidence="3">YceI family protein</fullName>
    </submittedName>
</protein>
<gene>
    <name evidence="2" type="ORF">EBV32_04055</name>
    <name evidence="3" type="ORF">EBX29_01225</name>
</gene>
<evidence type="ECO:0000313" key="4">
    <source>
        <dbReference type="Proteomes" id="UP000699985"/>
    </source>
</evidence>
<name>A0A966LW24_9PROT</name>
<evidence type="ECO:0000313" key="2">
    <source>
        <dbReference type="EMBL" id="NBN88245.1"/>
    </source>
</evidence>
<evidence type="ECO:0000313" key="3">
    <source>
        <dbReference type="EMBL" id="NCU50386.1"/>
    </source>
</evidence>
<dbReference type="Proteomes" id="UP000699985">
    <property type="component" value="Unassembled WGS sequence"/>
</dbReference>
<dbReference type="SMART" id="SM00867">
    <property type="entry name" value="YceI"/>
    <property type="match status" value="1"/>
</dbReference>
<dbReference type="InterPro" id="IPR007372">
    <property type="entry name" value="Lipid/polyisoprenoid-bd_YceI"/>
</dbReference>
<comment type="caution">
    <text evidence="3">The sequence shown here is derived from an EMBL/GenBank/DDBJ whole genome shotgun (WGS) entry which is preliminary data.</text>
</comment>
<dbReference type="SUPFAM" id="SSF101874">
    <property type="entry name" value="YceI-like"/>
    <property type="match status" value="1"/>
</dbReference>
<organism evidence="3 4">
    <name type="scientific">Candidatus Fonsibacter lacus</name>
    <dbReference type="NCBI Taxonomy" id="2576439"/>
    <lineage>
        <taxon>Bacteria</taxon>
        <taxon>Pseudomonadati</taxon>
        <taxon>Pseudomonadota</taxon>
        <taxon>Alphaproteobacteria</taxon>
        <taxon>Candidatus Pelagibacterales</taxon>
        <taxon>Candidatus Pelagibacterales incertae sedis</taxon>
        <taxon>Candidatus Fonsibacter</taxon>
    </lineage>
</organism>
<accession>A0A966LW24</accession>
<evidence type="ECO:0000259" key="1">
    <source>
        <dbReference type="SMART" id="SM00867"/>
    </source>
</evidence>
<sequence>MVWKFRLIRYLFLLLFICSQSFALEKWIVNTSKSSINFSIPVILAEDVTGNFKKFTGFIEVDRKNFEGVANIIIDINSINTNYDLDYGDLIRSDVFFNISQFPQASIKTKDFLINKDNTAYAFATVNIKGNEKDFKIPLSYNLQGNNKAIAKGTFTFKRTNFEIGTGLWSNTLVLKDDVTVNVVLTLDLVQ</sequence>
<dbReference type="Proteomes" id="UP000713222">
    <property type="component" value="Unassembled WGS sequence"/>
</dbReference>
<dbReference type="PANTHER" id="PTHR34406">
    <property type="entry name" value="PROTEIN YCEI"/>
    <property type="match status" value="1"/>
</dbReference>
<dbReference type="InterPro" id="IPR036761">
    <property type="entry name" value="TTHA0802/YceI-like_sf"/>
</dbReference>
<dbReference type="EMBL" id="RGMI01000032">
    <property type="protein sequence ID" value="NCU50386.1"/>
    <property type="molecule type" value="Genomic_DNA"/>
</dbReference>
<dbReference type="PANTHER" id="PTHR34406:SF1">
    <property type="entry name" value="PROTEIN YCEI"/>
    <property type="match status" value="1"/>
</dbReference>
<reference evidence="3" key="1">
    <citation type="submission" date="2018-10" db="EMBL/GenBank/DDBJ databases">
        <title>Iterative Subtractive Binning of Freshwater Chronoseries Metagenomes Recovers Nearly Complete Genomes from over Four Hundred Novel Species.</title>
        <authorList>
            <person name="Rodriguez-R L.M."/>
            <person name="Tsementzi D."/>
            <person name="Luo C."/>
            <person name="Konstantinidis K.T."/>
        </authorList>
    </citation>
    <scope>NUCLEOTIDE SEQUENCE</scope>
    <source>
        <strain evidence="2">WB7_6_001</strain>
        <strain evidence="3">WB8_1A_003</strain>
    </source>
</reference>
<dbReference type="AlphaFoldDB" id="A0A966LW24"/>
<dbReference type="Gene3D" id="2.40.128.110">
    <property type="entry name" value="Lipid/polyisoprenoid-binding, YceI-like"/>
    <property type="match status" value="1"/>
</dbReference>
<dbReference type="EMBL" id="RGET01000073">
    <property type="protein sequence ID" value="NBN88245.1"/>
    <property type="molecule type" value="Genomic_DNA"/>
</dbReference>
<feature type="domain" description="Lipid/polyisoprenoid-binding YceI-like" evidence="1">
    <location>
        <begin position="26"/>
        <end position="188"/>
    </location>
</feature>
<dbReference type="Pfam" id="PF04264">
    <property type="entry name" value="YceI"/>
    <property type="match status" value="1"/>
</dbReference>
<proteinExistence type="predicted"/>